<name>A0A371YPC7_9GAMM</name>
<reference evidence="5" key="3">
    <citation type="journal article" date="2019" name="Int. J. Syst. Evol. Microbiol.">
        <title>The Global Catalogue of Microorganisms (GCM) 10K type strain sequencing project: providing services to taxonomists for standard genome sequencing and annotation.</title>
        <authorList>
            <consortium name="The Broad Institute Genomics Platform"/>
            <consortium name="The Broad Institute Genome Sequencing Center for Infectious Disease"/>
            <person name="Wu L."/>
            <person name="Ma J."/>
        </authorList>
    </citation>
    <scope>NUCLEOTIDE SEQUENCE [LARGE SCALE GENOMIC DNA]</scope>
    <source>
        <strain evidence="5">KCTC 62575</strain>
    </source>
</reference>
<dbReference type="SUPFAM" id="SSF81606">
    <property type="entry name" value="PP2C-like"/>
    <property type="match status" value="1"/>
</dbReference>
<reference evidence="3 4" key="2">
    <citation type="submission" date="2018-08" db="EMBL/GenBank/DDBJ databases">
        <title>The draft genome of Acinetobacter sichuanensis strain WCHAc060041.</title>
        <authorList>
            <person name="Qin J."/>
            <person name="Feng Y."/>
            <person name="Zong Z."/>
        </authorList>
    </citation>
    <scope>NUCLEOTIDE SEQUENCE [LARGE SCALE GENOMIC DNA]</scope>
    <source>
        <strain evidence="3 4">WCHAc060041</strain>
    </source>
</reference>
<keyword evidence="5" id="KW-1185">Reference proteome</keyword>
<dbReference type="InterPro" id="IPR001932">
    <property type="entry name" value="PPM-type_phosphatase-like_dom"/>
</dbReference>
<comment type="caution">
    <text evidence="3">The sequence shown here is derived from an EMBL/GenBank/DDBJ whole genome shotgun (WGS) entry which is preliminary data.</text>
</comment>
<dbReference type="EC" id="3.1.3.16" evidence="2"/>
<keyword evidence="2" id="KW-0378">Hydrolase</keyword>
<organism evidence="3 4">
    <name type="scientific">Acinetobacter sichuanensis</name>
    <dbReference type="NCBI Taxonomy" id="2136183"/>
    <lineage>
        <taxon>Bacteria</taxon>
        <taxon>Pseudomonadati</taxon>
        <taxon>Pseudomonadota</taxon>
        <taxon>Gammaproteobacteria</taxon>
        <taxon>Moraxellales</taxon>
        <taxon>Moraxellaceae</taxon>
        <taxon>Acinetobacter</taxon>
    </lineage>
</organism>
<evidence type="ECO:0000313" key="3">
    <source>
        <dbReference type="EMBL" id="RFC83204.1"/>
    </source>
</evidence>
<evidence type="ECO:0000259" key="1">
    <source>
        <dbReference type="Pfam" id="PF13672"/>
    </source>
</evidence>
<dbReference type="AlphaFoldDB" id="A0A371YPC7"/>
<dbReference type="InterPro" id="IPR036457">
    <property type="entry name" value="PPM-type-like_dom_sf"/>
</dbReference>
<dbReference type="GO" id="GO:0004722">
    <property type="term" value="F:protein serine/threonine phosphatase activity"/>
    <property type="evidence" value="ECO:0007669"/>
    <property type="project" value="UniProtKB-EC"/>
</dbReference>
<dbReference type="Pfam" id="PF13672">
    <property type="entry name" value="PP2C_2"/>
    <property type="match status" value="1"/>
</dbReference>
<proteinExistence type="predicted"/>
<sequence length="583" mass="66749">MQELACKIKKILAVNDLGLDEQFIDFFKTEQQLQQLSRLISELKKQSSIQPVLNTISEPHQVENKTEIASQDVMIDKALDLNIENAVIVVEPEPTKNNLDVEDKEQDHLEKNTALLFDAQLDQKIDLELTQEHFIIETEQNEQDQLKLSEILIVPEQARTVPEQQAQIEKNRAEITDVFKSKMINELKFQVDNARAGQEYCSKIQVISALVPENIEFITESFKFPNEQFQFDEQSQSIQGQPTEADEFNFSFQYRVNHEIYTGQCRINVIPDPRSLWKVIEPKEGQAFIKLHTDQLCIDTENYQLIAASRRGRSHEHAGSFRDDDFCIAHIAKSSWSILAVADGAGSAEYSREGSRVAVEIVQKEFQRYFNEYTIDALDADIKLWQVDQPQEAETQRIANKLNQQFYNVYYEIYRSILTQLDQLAQEMNVAAKAFSTTLLVAVIYQHPEKNLISTFSVGDGAIAVLSDDMVRMMNVADGGEYAGQTKFLDRSIHHELGSRIKIGCFKDLNAVLLMTDGISDPVFETDAGLANQQKWLDLYAELQPIFAQTQPEQALLEWMHFFKTGHHDDRTLAALWKKSSEK</sequence>
<feature type="domain" description="PPM-type phosphatase" evidence="1">
    <location>
        <begin position="311"/>
        <end position="560"/>
    </location>
</feature>
<dbReference type="Proteomes" id="UP001595455">
    <property type="component" value="Unassembled WGS sequence"/>
</dbReference>
<dbReference type="Proteomes" id="UP000240957">
    <property type="component" value="Unassembled WGS sequence"/>
</dbReference>
<dbReference type="RefSeq" id="WP_107008659.1">
    <property type="nucleotide sequence ID" value="NZ_JBHRSF010000031.1"/>
</dbReference>
<dbReference type="OrthoDB" id="963478at2"/>
<protein>
    <submittedName>
        <fullName evidence="2">PP2C family serine/threonine-protein phosphatase</fullName>
        <ecNumber evidence="2">3.1.3.16</ecNumber>
    </submittedName>
    <submittedName>
        <fullName evidence="3">Protein phosphatase 2C domain-containing protein</fullName>
    </submittedName>
</protein>
<evidence type="ECO:0000313" key="2">
    <source>
        <dbReference type="EMBL" id="MFC2995559.1"/>
    </source>
</evidence>
<evidence type="ECO:0000313" key="5">
    <source>
        <dbReference type="Proteomes" id="UP001595455"/>
    </source>
</evidence>
<reference evidence="2" key="1">
    <citation type="journal article" date="2014" name="Int. J. Syst. Evol. Microbiol.">
        <title>Complete genome of a new Firmicutes species belonging to the dominant human colonic microbiota ('Ruminococcus bicirculans') reveals two chromosomes and a selective capacity to utilize plant glucans.</title>
        <authorList>
            <consortium name="NISC Comparative Sequencing Program"/>
            <person name="Wegmann U."/>
            <person name="Louis P."/>
            <person name="Goesmann A."/>
            <person name="Henrissat B."/>
            <person name="Duncan S.H."/>
            <person name="Flint H.J."/>
        </authorList>
    </citation>
    <scope>NUCLEOTIDE SEQUENCE</scope>
    <source>
        <strain evidence="2">KCTC 62575</strain>
    </source>
</reference>
<accession>A0A371YPC7</accession>
<dbReference type="EMBL" id="JBHRSF010000031">
    <property type="protein sequence ID" value="MFC2995559.1"/>
    <property type="molecule type" value="Genomic_DNA"/>
</dbReference>
<reference evidence="2" key="4">
    <citation type="submission" date="2024-09" db="EMBL/GenBank/DDBJ databases">
        <authorList>
            <person name="Sun Q."/>
            <person name="Mori K."/>
        </authorList>
    </citation>
    <scope>NUCLEOTIDE SEQUENCE</scope>
    <source>
        <strain evidence="2">KCTC 62575</strain>
    </source>
</reference>
<evidence type="ECO:0000313" key="4">
    <source>
        <dbReference type="Proteomes" id="UP000240957"/>
    </source>
</evidence>
<dbReference type="Gene3D" id="3.60.40.10">
    <property type="entry name" value="PPM-type phosphatase domain"/>
    <property type="match status" value="1"/>
</dbReference>
<dbReference type="EMBL" id="PYIX02000020">
    <property type="protein sequence ID" value="RFC83204.1"/>
    <property type="molecule type" value="Genomic_DNA"/>
</dbReference>
<gene>
    <name evidence="2" type="ORF">ACFODO_09815</name>
    <name evidence="3" type="ORF">C9E89_012420</name>
</gene>